<sequence>MIGSSPQIFSINGSLTTDGNNAYVDKFGVRYGANTQYLIAPGNQTFKVFVKDVNANDPHTTGDLSVEIGKNYSVFYTKTNVNDSSLFVIKEDLTIDTAKTKLLFVNLGYTLKSRVVVRDSLKTFTKTLGYGEKSDYLFLNFAVKNKLYLNLVDSVGVVDSISASNFSKGKIFTILIDGTNIGKLKERLISNN</sequence>
<dbReference type="EMBL" id="SJCY01000003">
    <property type="protein sequence ID" value="TDG36840.1"/>
    <property type="molecule type" value="Genomic_DNA"/>
</dbReference>
<name>A0A4R5MM85_9SPHI</name>
<comment type="caution">
    <text evidence="1">The sequence shown here is derived from an EMBL/GenBank/DDBJ whole genome shotgun (WGS) entry which is preliminary data.</text>
</comment>
<protein>
    <submittedName>
        <fullName evidence="1">DUF4397 domain-containing protein</fullName>
    </submittedName>
</protein>
<dbReference type="OrthoDB" id="749571at2"/>
<evidence type="ECO:0000313" key="2">
    <source>
        <dbReference type="Proteomes" id="UP000295668"/>
    </source>
</evidence>
<proteinExistence type="predicted"/>
<dbReference type="AlphaFoldDB" id="A0A4R5MM85"/>
<keyword evidence="2" id="KW-1185">Reference proteome</keyword>
<organism evidence="1 2">
    <name type="scientific">Pedobacter changchengzhani</name>
    <dbReference type="NCBI Taxonomy" id="2529274"/>
    <lineage>
        <taxon>Bacteria</taxon>
        <taxon>Pseudomonadati</taxon>
        <taxon>Bacteroidota</taxon>
        <taxon>Sphingobacteriia</taxon>
        <taxon>Sphingobacteriales</taxon>
        <taxon>Sphingobacteriaceae</taxon>
        <taxon>Pedobacter</taxon>
    </lineage>
</organism>
<dbReference type="Proteomes" id="UP000295668">
    <property type="component" value="Unassembled WGS sequence"/>
</dbReference>
<accession>A0A4R5MM85</accession>
<dbReference type="RefSeq" id="WP_133261786.1">
    <property type="nucleotide sequence ID" value="NZ_SJCY01000003.1"/>
</dbReference>
<gene>
    <name evidence="1" type="ORF">EZJ43_06045</name>
</gene>
<evidence type="ECO:0000313" key="1">
    <source>
        <dbReference type="EMBL" id="TDG36840.1"/>
    </source>
</evidence>
<reference evidence="1 2" key="1">
    <citation type="submission" date="2019-02" db="EMBL/GenBank/DDBJ databases">
        <title>Pedobacter sp. nov., a novel speices isolated from soil of pinguins habitat in Antarcitica.</title>
        <authorList>
            <person name="He R.-H."/>
        </authorList>
    </citation>
    <scope>NUCLEOTIDE SEQUENCE [LARGE SCALE GENOMIC DNA]</scope>
    <source>
        <strain evidence="1 2">E01020</strain>
    </source>
</reference>